<sequence length="255" mass="27707">MTTRSSNPNHSQPSERCEYTIHTRVTPAMLRQTVSDSLLARPILAGEQQLSVEEVAAAVDRSRHLEYVYATTPSLTLASAEIRLEPRPAYLSLGHEGACTSQEGTSECTTQHIPVQWRILARPLTEDAQMVLGKTTSICAVHSGQPSLLKVDPSVLPSLPAQQELALWGESMSHIQDSAIRATYPLFMDSVTDVRSDTSGPAETFALSTGEEYWLGTHTATLVGAFWRGGEAQGAECIARFPIVFMAVLEPAKDA</sequence>
<dbReference type="AlphaFoldDB" id="A0AA38LXJ8"/>
<dbReference type="GeneID" id="77727690"/>
<dbReference type="EMBL" id="JAKWFO010000004">
    <property type="protein sequence ID" value="KAI9637501.1"/>
    <property type="molecule type" value="Genomic_DNA"/>
</dbReference>
<dbReference type="Proteomes" id="UP001164286">
    <property type="component" value="Unassembled WGS sequence"/>
</dbReference>
<keyword evidence="2" id="KW-1185">Reference proteome</keyword>
<proteinExistence type="predicted"/>
<comment type="caution">
    <text evidence="1">The sequence shown here is derived from an EMBL/GenBank/DDBJ whole genome shotgun (WGS) entry which is preliminary data.</text>
</comment>
<dbReference type="RefSeq" id="XP_052947278.1">
    <property type="nucleotide sequence ID" value="XM_053088485.1"/>
</dbReference>
<accession>A0AA38LXJ8</accession>
<organism evidence="1 2">
    <name type="scientific">Dioszegia hungarica</name>
    <dbReference type="NCBI Taxonomy" id="4972"/>
    <lineage>
        <taxon>Eukaryota</taxon>
        <taxon>Fungi</taxon>
        <taxon>Dikarya</taxon>
        <taxon>Basidiomycota</taxon>
        <taxon>Agaricomycotina</taxon>
        <taxon>Tremellomycetes</taxon>
        <taxon>Tremellales</taxon>
        <taxon>Bulleribasidiaceae</taxon>
        <taxon>Dioszegia</taxon>
    </lineage>
</organism>
<evidence type="ECO:0000313" key="2">
    <source>
        <dbReference type="Proteomes" id="UP001164286"/>
    </source>
</evidence>
<gene>
    <name evidence="1" type="ORF">MKK02DRAFT_32331</name>
</gene>
<evidence type="ECO:0000313" key="1">
    <source>
        <dbReference type="EMBL" id="KAI9637501.1"/>
    </source>
</evidence>
<reference evidence="1" key="1">
    <citation type="journal article" date="2022" name="G3 (Bethesda)">
        <title>High quality genome of the basidiomycete yeast Dioszegia hungarica PDD-24b-2 isolated from cloud water.</title>
        <authorList>
            <person name="Jarrige D."/>
            <person name="Haridas S."/>
            <person name="Bleykasten-Grosshans C."/>
            <person name="Joly M."/>
            <person name="Nadalig T."/>
            <person name="Sancelme M."/>
            <person name="Vuilleumier S."/>
            <person name="Grigoriev I.V."/>
            <person name="Amato P."/>
            <person name="Bringel F."/>
        </authorList>
    </citation>
    <scope>NUCLEOTIDE SEQUENCE</scope>
    <source>
        <strain evidence="1">PDD-24b-2</strain>
    </source>
</reference>
<protein>
    <submittedName>
        <fullName evidence="1">Uncharacterized protein</fullName>
    </submittedName>
</protein>
<name>A0AA38LXJ8_9TREE</name>